<sequence>MPVSGKLVKLDVLSACCESTH</sequence>
<reference evidence="1" key="2">
    <citation type="journal article" date="2015" name="Data Brief">
        <title>Shoot transcriptome of the giant reed, Arundo donax.</title>
        <authorList>
            <person name="Barrero R.A."/>
            <person name="Guerrero F.D."/>
            <person name="Moolhuijzen P."/>
            <person name="Goolsby J.A."/>
            <person name="Tidwell J."/>
            <person name="Bellgard S.E."/>
            <person name="Bellgard M.I."/>
        </authorList>
    </citation>
    <scope>NUCLEOTIDE SEQUENCE</scope>
    <source>
        <tissue evidence="1">Shoot tissue taken approximately 20 cm above the soil surface</tissue>
    </source>
</reference>
<name>A0A0A9GEZ3_ARUDO</name>
<reference evidence="1" key="1">
    <citation type="submission" date="2014-09" db="EMBL/GenBank/DDBJ databases">
        <authorList>
            <person name="Magalhaes I.L.F."/>
            <person name="Oliveira U."/>
            <person name="Santos F.R."/>
            <person name="Vidigal T.H.D.A."/>
            <person name="Brescovit A.D."/>
            <person name="Santos A.J."/>
        </authorList>
    </citation>
    <scope>NUCLEOTIDE SEQUENCE</scope>
    <source>
        <tissue evidence="1">Shoot tissue taken approximately 20 cm above the soil surface</tissue>
    </source>
</reference>
<proteinExistence type="predicted"/>
<protein>
    <submittedName>
        <fullName evidence="1">Uncharacterized protein</fullName>
    </submittedName>
</protein>
<dbReference type="AlphaFoldDB" id="A0A0A9GEZ3"/>
<dbReference type="EMBL" id="GBRH01178648">
    <property type="protein sequence ID" value="JAE19248.1"/>
    <property type="molecule type" value="Transcribed_RNA"/>
</dbReference>
<accession>A0A0A9GEZ3</accession>
<organism evidence="1">
    <name type="scientific">Arundo donax</name>
    <name type="common">Giant reed</name>
    <name type="synonym">Donax arundinaceus</name>
    <dbReference type="NCBI Taxonomy" id="35708"/>
    <lineage>
        <taxon>Eukaryota</taxon>
        <taxon>Viridiplantae</taxon>
        <taxon>Streptophyta</taxon>
        <taxon>Embryophyta</taxon>
        <taxon>Tracheophyta</taxon>
        <taxon>Spermatophyta</taxon>
        <taxon>Magnoliopsida</taxon>
        <taxon>Liliopsida</taxon>
        <taxon>Poales</taxon>
        <taxon>Poaceae</taxon>
        <taxon>PACMAD clade</taxon>
        <taxon>Arundinoideae</taxon>
        <taxon>Arundineae</taxon>
        <taxon>Arundo</taxon>
    </lineage>
</organism>
<evidence type="ECO:0000313" key="1">
    <source>
        <dbReference type="EMBL" id="JAE19248.1"/>
    </source>
</evidence>